<keyword evidence="12" id="KW-0539">Nucleus</keyword>
<feature type="domain" description="C2H2-type" evidence="15">
    <location>
        <begin position="284"/>
        <end position="311"/>
    </location>
</feature>
<dbReference type="SMART" id="SM00355">
    <property type="entry name" value="ZnF_C2H2"/>
    <property type="match status" value="9"/>
</dbReference>
<feature type="region of interest" description="Disordered" evidence="14">
    <location>
        <begin position="647"/>
        <end position="680"/>
    </location>
</feature>
<keyword evidence="5" id="KW-0217">Developmental protein</keyword>
<feature type="compositionally biased region" description="Polar residues" evidence="14">
    <location>
        <begin position="705"/>
        <end position="720"/>
    </location>
</feature>
<feature type="region of interest" description="Disordered" evidence="14">
    <location>
        <begin position="233"/>
        <end position="252"/>
    </location>
</feature>
<evidence type="ECO:0000256" key="12">
    <source>
        <dbReference type="ARBA" id="ARBA00023242"/>
    </source>
</evidence>
<keyword evidence="9 13" id="KW-0863">Zinc-finger</keyword>
<evidence type="ECO:0000259" key="15">
    <source>
        <dbReference type="PROSITE" id="PS50157"/>
    </source>
</evidence>
<evidence type="ECO:0000256" key="4">
    <source>
        <dbReference type="ARBA" id="ARBA00013638"/>
    </source>
</evidence>
<feature type="compositionally biased region" description="Low complexity" evidence="14">
    <location>
        <begin position="401"/>
        <end position="410"/>
    </location>
</feature>
<feature type="compositionally biased region" description="Basic and acidic residues" evidence="14">
    <location>
        <begin position="20"/>
        <end position="38"/>
    </location>
</feature>
<organism evidence="16 17">
    <name type="scientific">Limulus polyphemus</name>
    <name type="common">Atlantic horseshoe crab</name>
    <dbReference type="NCBI Taxonomy" id="6850"/>
    <lineage>
        <taxon>Eukaryota</taxon>
        <taxon>Metazoa</taxon>
        <taxon>Ecdysozoa</taxon>
        <taxon>Arthropoda</taxon>
        <taxon>Chelicerata</taxon>
        <taxon>Merostomata</taxon>
        <taxon>Xiphosura</taxon>
        <taxon>Limulidae</taxon>
        <taxon>Limulus</taxon>
    </lineage>
</organism>
<evidence type="ECO:0000256" key="2">
    <source>
        <dbReference type="ARBA" id="ARBA00004123"/>
    </source>
</evidence>
<feature type="compositionally biased region" description="Polar residues" evidence="14">
    <location>
        <begin position="134"/>
        <end position="144"/>
    </location>
</feature>
<feature type="region of interest" description="Disordered" evidence="14">
    <location>
        <begin position="1"/>
        <end position="108"/>
    </location>
</feature>
<feature type="domain" description="C2H2-type" evidence="15">
    <location>
        <begin position="312"/>
        <end position="339"/>
    </location>
</feature>
<evidence type="ECO:0000256" key="7">
    <source>
        <dbReference type="ARBA" id="ARBA00022723"/>
    </source>
</evidence>
<keyword evidence="10" id="KW-0862">Zinc</keyword>
<evidence type="ECO:0000256" key="11">
    <source>
        <dbReference type="ARBA" id="ARBA00023125"/>
    </source>
</evidence>
<gene>
    <name evidence="17" type="primary">LOC106457366</name>
</gene>
<keyword evidence="8" id="KW-0677">Repeat</keyword>
<evidence type="ECO:0000313" key="17">
    <source>
        <dbReference type="RefSeq" id="XP_013772231.1"/>
    </source>
</evidence>
<evidence type="ECO:0000256" key="5">
    <source>
        <dbReference type="ARBA" id="ARBA00022473"/>
    </source>
</evidence>
<feature type="compositionally biased region" description="Basic and acidic residues" evidence="14">
    <location>
        <begin position="962"/>
        <end position="973"/>
    </location>
</feature>
<dbReference type="SUPFAM" id="SSF57667">
    <property type="entry name" value="beta-beta-alpha zinc fingers"/>
    <property type="match status" value="2"/>
</dbReference>
<feature type="compositionally biased region" description="Basic and acidic residues" evidence="14">
    <location>
        <begin position="559"/>
        <end position="580"/>
    </location>
</feature>
<reference evidence="17" key="1">
    <citation type="submission" date="2025-08" db="UniProtKB">
        <authorList>
            <consortium name="RefSeq"/>
        </authorList>
    </citation>
    <scope>IDENTIFICATION</scope>
    <source>
        <tissue evidence="17">Muscle</tissue>
    </source>
</reference>
<evidence type="ECO:0000256" key="13">
    <source>
        <dbReference type="PROSITE-ProRule" id="PRU00042"/>
    </source>
</evidence>
<feature type="region of interest" description="Disordered" evidence="14">
    <location>
        <begin position="134"/>
        <end position="158"/>
    </location>
</feature>
<evidence type="ECO:0000256" key="1">
    <source>
        <dbReference type="ARBA" id="ARBA00003983"/>
    </source>
</evidence>
<evidence type="ECO:0000256" key="9">
    <source>
        <dbReference type="ARBA" id="ARBA00022771"/>
    </source>
</evidence>
<accession>A0ABM1B0E9</accession>
<feature type="region of interest" description="Disordered" evidence="14">
    <location>
        <begin position="952"/>
        <end position="973"/>
    </location>
</feature>
<keyword evidence="6" id="KW-0302">Gap protein</keyword>
<name>A0ABM1B0E9_LIMPO</name>
<comment type="function">
    <text evidence="1">Gap class segmentation protein that controls development of head structures.</text>
</comment>
<feature type="domain" description="C2H2-type" evidence="15">
    <location>
        <begin position="982"/>
        <end position="1009"/>
    </location>
</feature>
<dbReference type="GeneID" id="106457366"/>
<feature type="compositionally biased region" description="Polar residues" evidence="14">
    <location>
        <begin position="728"/>
        <end position="759"/>
    </location>
</feature>
<feature type="region of interest" description="Disordered" evidence="14">
    <location>
        <begin position="705"/>
        <end position="770"/>
    </location>
</feature>
<keyword evidence="16" id="KW-1185">Reference proteome</keyword>
<evidence type="ECO:0000256" key="6">
    <source>
        <dbReference type="ARBA" id="ARBA00022492"/>
    </source>
</evidence>
<dbReference type="PANTHER" id="PTHR24392:SF49">
    <property type="entry name" value="PROTEIN HUNCHBACK"/>
    <property type="match status" value="1"/>
</dbReference>
<feature type="compositionally biased region" description="Low complexity" evidence="14">
    <location>
        <begin position="656"/>
        <end position="680"/>
    </location>
</feature>
<evidence type="ECO:0000313" key="16">
    <source>
        <dbReference type="Proteomes" id="UP000694941"/>
    </source>
</evidence>
<dbReference type="InterPro" id="IPR013087">
    <property type="entry name" value="Znf_C2H2_type"/>
</dbReference>
<dbReference type="InterPro" id="IPR036236">
    <property type="entry name" value="Znf_C2H2_sf"/>
</dbReference>
<feature type="compositionally biased region" description="Polar residues" evidence="14">
    <location>
        <begin position="238"/>
        <end position="248"/>
    </location>
</feature>
<dbReference type="Proteomes" id="UP000694941">
    <property type="component" value="Unplaced"/>
</dbReference>
<comment type="subcellular location">
    <subcellularLocation>
        <location evidence="2">Nucleus</location>
    </subcellularLocation>
</comment>
<dbReference type="PROSITE" id="PS00028">
    <property type="entry name" value="ZINC_FINGER_C2H2_1"/>
    <property type="match status" value="2"/>
</dbReference>
<evidence type="ECO:0000256" key="14">
    <source>
        <dbReference type="SAM" id="MobiDB-lite"/>
    </source>
</evidence>
<sequence>MAAPSQLEEPLKAKTSYYKEFQEDSCHSEREKQKEHLNQENSSPLTPPDGVSSVISPALPKGFTEADNSDDREHDDYNGCDLSYGEDTDGNSFSNESNEIKDEDEHSDPLVQLQNVLEKNVLLGSKLDFSTVSYTPTNSSTPVNGSEGGTPSDPLSSLRKDGVTGELYQCHLCSYAATSKFHFNCHLNTHFDYKCPFCDYISKTEGSLKCHVNDFHSEVPQGDWNGQRVLRKEESLSDLGSNNPSRTPSGKVRHYRCKQCNFVSVTKTLFWEHSKSHIKTEKLLNCPKCPFVTEYKHHLEYHLRNHFGSKPFKCSKCNYSCVNKSMLSSHMKSHSNIYQYKCADCSYATKYCHSLKLHLRKYIHKPATVLNIDGTPNPYPVIDVYGTRRGPRSKKQKSDDQQYPSSSQSPVFSTAHMPSIAQPAVTYPCMSPVMPSSLGLPFMYPPQVMTGSNTNLIISSPSLHKALPHPNGSSSTSTTKSEITRPSPSEASSSNWKCNMCDFTTEVKDLFSKHTLLHITTENEDLCKLYGITSETLKQIQAQHKISGMQREEDIRIDREAQKDDHNPSYENKFSSEIHKSNVPSPLSRVINSPTSSSSIFANQQNSMLVTTPLHQAQLSSGTFLFQNESSVAKPDIHFPLDLSSYNSSTKSQHANSSPDNSNSTSYSTSQPQTVYSTSQSFPVPGYLSCLTTSRSAISQTVNSQLVSSHSTPQQMSSLQPAVFDPASRSSPQDHPQTTASNGSLNTTNLPASSQLQIPSPTPRNRRKGKAVKLDRLHFALEEKNCSEQEMDLDDGTEDDKCLTAWISKESISRNPSDNINVISVPTYKPYNGNNSPPPLHPKNLKSKQISEGKTSSLIEPVRPVSKISTLAEVTGINKPIPQSISVKPLEIARVINQPIPYPRQMSSLFFGYNGLNATHNRNVITSPGPYFNFPYHSFAMTSGIPERPLQTLQSSEQNGNETKERPSSRSEEVKSKWQDAYTCSYCDMAFQDCVMYTVHMGYHGYQDPFTCNMCGQQNKDKVSFFLHIARSAHQ</sequence>
<keyword evidence="7" id="KW-0479">Metal-binding</keyword>
<dbReference type="Pfam" id="PF00096">
    <property type="entry name" value="zf-C2H2"/>
    <property type="match status" value="1"/>
</dbReference>
<feature type="region of interest" description="Disordered" evidence="14">
    <location>
        <begin position="462"/>
        <end position="495"/>
    </location>
</feature>
<evidence type="ECO:0000256" key="8">
    <source>
        <dbReference type="ARBA" id="ARBA00022737"/>
    </source>
</evidence>
<feature type="domain" description="C2H2-type" evidence="15">
    <location>
        <begin position="340"/>
        <end position="364"/>
    </location>
</feature>
<feature type="compositionally biased region" description="Polar residues" evidence="14">
    <location>
        <begin position="484"/>
        <end position="495"/>
    </location>
</feature>
<evidence type="ECO:0000256" key="3">
    <source>
        <dbReference type="ARBA" id="ARBA00007746"/>
    </source>
</evidence>
<keyword evidence="11" id="KW-0238">DNA-binding</keyword>
<dbReference type="PROSITE" id="PS50157">
    <property type="entry name" value="ZINC_FINGER_C2H2_2"/>
    <property type="match status" value="4"/>
</dbReference>
<dbReference type="Gene3D" id="3.30.160.60">
    <property type="entry name" value="Classic Zinc Finger"/>
    <property type="match status" value="4"/>
</dbReference>
<comment type="similarity">
    <text evidence="3">Belongs to the hunchback C2H2-type zinc-finger protein family.</text>
</comment>
<feature type="region of interest" description="Disordered" evidence="14">
    <location>
        <begin position="559"/>
        <end position="589"/>
    </location>
</feature>
<proteinExistence type="inferred from homology"/>
<feature type="compositionally biased region" description="Basic and acidic residues" evidence="14">
    <location>
        <begin position="98"/>
        <end position="108"/>
    </location>
</feature>
<feature type="compositionally biased region" description="Polar residues" evidence="14">
    <location>
        <begin position="952"/>
        <end position="961"/>
    </location>
</feature>
<protein>
    <recommendedName>
        <fullName evidence="4">Protein hunchback</fullName>
    </recommendedName>
</protein>
<evidence type="ECO:0000256" key="10">
    <source>
        <dbReference type="ARBA" id="ARBA00022833"/>
    </source>
</evidence>
<dbReference type="RefSeq" id="XP_013772231.1">
    <property type="nucleotide sequence ID" value="XM_013916777.1"/>
</dbReference>
<feature type="region of interest" description="Disordered" evidence="14">
    <location>
        <begin position="381"/>
        <end position="412"/>
    </location>
</feature>
<dbReference type="PANTHER" id="PTHR24392">
    <property type="entry name" value="ZINC FINGER PROTEIN"/>
    <property type="match status" value="1"/>
</dbReference>